<evidence type="ECO:0000313" key="1">
    <source>
        <dbReference type="EMBL" id="GAA0487107.1"/>
    </source>
</evidence>
<name>A0ABP3KU29_9ACTN</name>
<proteinExistence type="predicted"/>
<accession>A0ABP3KU29</accession>
<organism evidence="1 2">
    <name type="scientific">Streptomyces stramineus</name>
    <dbReference type="NCBI Taxonomy" id="173861"/>
    <lineage>
        <taxon>Bacteria</taxon>
        <taxon>Bacillati</taxon>
        <taxon>Actinomycetota</taxon>
        <taxon>Actinomycetes</taxon>
        <taxon>Kitasatosporales</taxon>
        <taxon>Streptomycetaceae</taxon>
        <taxon>Streptomyces</taxon>
    </lineage>
</organism>
<reference evidence="2" key="1">
    <citation type="journal article" date="2019" name="Int. J. Syst. Evol. Microbiol.">
        <title>The Global Catalogue of Microorganisms (GCM) 10K type strain sequencing project: providing services to taxonomists for standard genome sequencing and annotation.</title>
        <authorList>
            <consortium name="The Broad Institute Genomics Platform"/>
            <consortium name="The Broad Institute Genome Sequencing Center for Infectious Disease"/>
            <person name="Wu L."/>
            <person name="Ma J."/>
        </authorList>
    </citation>
    <scope>NUCLEOTIDE SEQUENCE [LARGE SCALE GENOMIC DNA]</scope>
    <source>
        <strain evidence="2">JCM 10649</strain>
    </source>
</reference>
<sequence>MQWSSYTTGERIKILLKIADALGVARMAANTGHMGFRSARRPPARRRLEHDGTRDLWSEREPLLFHWALSGRPAPSSTV</sequence>
<dbReference type="EMBL" id="BAAAHB010000096">
    <property type="protein sequence ID" value="GAA0487107.1"/>
    <property type="molecule type" value="Genomic_DNA"/>
</dbReference>
<comment type="caution">
    <text evidence="1">The sequence shown here is derived from an EMBL/GenBank/DDBJ whole genome shotgun (WGS) entry which is preliminary data.</text>
</comment>
<keyword evidence="2" id="KW-1185">Reference proteome</keyword>
<gene>
    <name evidence="1" type="ORF">GCM10009544_55530</name>
</gene>
<protein>
    <submittedName>
        <fullName evidence="1">Uncharacterized protein</fullName>
    </submittedName>
</protein>
<evidence type="ECO:0000313" key="2">
    <source>
        <dbReference type="Proteomes" id="UP001499895"/>
    </source>
</evidence>
<dbReference type="Proteomes" id="UP001499895">
    <property type="component" value="Unassembled WGS sequence"/>
</dbReference>